<reference evidence="2" key="2">
    <citation type="journal article" date="2021" name="PeerJ">
        <title>Extensive microbial diversity within the chicken gut microbiome revealed by metagenomics and culture.</title>
        <authorList>
            <person name="Gilroy R."/>
            <person name="Ravi A."/>
            <person name="Getino M."/>
            <person name="Pursley I."/>
            <person name="Horton D.L."/>
            <person name="Alikhan N.F."/>
            <person name="Baker D."/>
            <person name="Gharbi K."/>
            <person name="Hall N."/>
            <person name="Watson M."/>
            <person name="Adriaenssens E.M."/>
            <person name="Foster-Nyarko E."/>
            <person name="Jarju S."/>
            <person name="Secka A."/>
            <person name="Antonio M."/>
            <person name="Oren A."/>
            <person name="Chaudhuri R.R."/>
            <person name="La Ragione R."/>
            <person name="Hildebrand F."/>
            <person name="Pallen M.J."/>
        </authorList>
    </citation>
    <scope>NUCLEOTIDE SEQUENCE</scope>
    <source>
        <strain evidence="2">ChiBcec6-7307</strain>
    </source>
</reference>
<evidence type="ECO:0000313" key="3">
    <source>
        <dbReference type="Proteomes" id="UP000886889"/>
    </source>
</evidence>
<protein>
    <submittedName>
        <fullName evidence="2">TFIIB-type zinc ribbon-containing protein</fullName>
    </submittedName>
</protein>
<feature type="transmembrane region" description="Helical" evidence="1">
    <location>
        <begin position="323"/>
        <end position="344"/>
    </location>
</feature>
<evidence type="ECO:0000256" key="1">
    <source>
        <dbReference type="SAM" id="Phobius"/>
    </source>
</evidence>
<dbReference type="Gene3D" id="2.20.28.30">
    <property type="entry name" value="RNA polymerase ii, chain L"/>
    <property type="match status" value="2"/>
</dbReference>
<dbReference type="PANTHER" id="PTHR37826:SF3">
    <property type="entry name" value="J DOMAIN-CONTAINING PROTEIN"/>
    <property type="match status" value="1"/>
</dbReference>
<evidence type="ECO:0000313" key="2">
    <source>
        <dbReference type="EMBL" id="HIV24090.1"/>
    </source>
</evidence>
<keyword evidence="1" id="KW-0472">Membrane</keyword>
<comment type="caution">
    <text evidence="2">The sequence shown here is derived from an EMBL/GenBank/DDBJ whole genome shotgun (WGS) entry which is preliminary data.</text>
</comment>
<sequence>MGALTYKCPNCGGELVFDPAEQNYHCPYCQSRFSQQELDEISPAKGETSEENEAEGEALVYHCPSCGASVATDAATAASFCYYCHNPVVLEGRLSGKYMPDWMIPFRIDRDAATAQFLAFVKKKRFVPKDFFCESQIEKMSGVYYPYWMYDCRMRGGVSGEATRVRVWMAGDEEFTETSVYRVERQGEIALEGMTKNALEASDKALVEGVLPFRTEEMQKFSMSCLSGFYAKKRDIEREALEPELRREAGEWARRLLRDSVQGYSTVRVNQDYMETEEENWQYLLLPVWVLTYAGKNGRTYYYAMNGQTGKVKGELPADRKKLGIFCGLLGTAVFLLCLLLGWLI</sequence>
<keyword evidence="1" id="KW-1133">Transmembrane helix</keyword>
<dbReference type="EMBL" id="DVOS01000075">
    <property type="protein sequence ID" value="HIV24090.1"/>
    <property type="molecule type" value="Genomic_DNA"/>
</dbReference>
<reference evidence="2" key="1">
    <citation type="submission" date="2020-10" db="EMBL/GenBank/DDBJ databases">
        <authorList>
            <person name="Gilroy R."/>
        </authorList>
    </citation>
    <scope>NUCLEOTIDE SEQUENCE</scope>
    <source>
        <strain evidence="2">ChiBcec6-7307</strain>
    </source>
</reference>
<proteinExistence type="predicted"/>
<name>A0A9D1P0A2_9FIRM</name>
<dbReference type="PANTHER" id="PTHR37826">
    <property type="entry name" value="FLOTILLIN BAND_7_5 DOMAIN PROTEIN"/>
    <property type="match status" value="1"/>
</dbReference>
<organism evidence="2 3">
    <name type="scientific">Candidatus Merdiplasma excrementigallinarum</name>
    <dbReference type="NCBI Taxonomy" id="2840864"/>
    <lineage>
        <taxon>Bacteria</taxon>
        <taxon>Bacillati</taxon>
        <taxon>Bacillota</taxon>
        <taxon>Clostridia</taxon>
        <taxon>Lachnospirales</taxon>
        <taxon>Lachnospiraceae</taxon>
        <taxon>Lachnospiraceae incertae sedis</taxon>
        <taxon>Candidatus Merdiplasma</taxon>
    </lineage>
</organism>
<gene>
    <name evidence="2" type="ORF">IAC80_09185</name>
</gene>
<dbReference type="Proteomes" id="UP000886889">
    <property type="component" value="Unassembled WGS sequence"/>
</dbReference>
<accession>A0A9D1P0A2</accession>
<keyword evidence="1" id="KW-0812">Transmembrane</keyword>
<dbReference type="AlphaFoldDB" id="A0A9D1P0A2"/>